<evidence type="ECO:0000256" key="1">
    <source>
        <dbReference type="ARBA" id="ARBA00004572"/>
    </source>
</evidence>
<dbReference type="STRING" id="1230905.A0A1G4IU18"/>
<evidence type="ECO:0000256" key="5">
    <source>
        <dbReference type="ARBA" id="ARBA00022787"/>
    </source>
</evidence>
<keyword evidence="7" id="KW-1133">Transmembrane helix</keyword>
<keyword evidence="4" id="KW-0812">Transmembrane</keyword>
<comment type="similarity">
    <text evidence="2">Belongs to the Tom22 family.</text>
</comment>
<keyword evidence="5" id="KW-1000">Mitochondrion outer membrane</keyword>
<evidence type="ECO:0000313" key="14">
    <source>
        <dbReference type="Proteomes" id="UP000191024"/>
    </source>
</evidence>
<dbReference type="Proteomes" id="UP000191024">
    <property type="component" value="Chromosome B"/>
</dbReference>
<proteinExistence type="inferred from homology"/>
<evidence type="ECO:0000256" key="8">
    <source>
        <dbReference type="ARBA" id="ARBA00023010"/>
    </source>
</evidence>
<evidence type="ECO:0000256" key="3">
    <source>
        <dbReference type="ARBA" id="ARBA00022448"/>
    </source>
</evidence>
<dbReference type="Pfam" id="PF04281">
    <property type="entry name" value="Tom22"/>
    <property type="match status" value="1"/>
</dbReference>
<protein>
    <submittedName>
        <fullName evidence="13">LAMI_0B01662g1_1</fullName>
    </submittedName>
</protein>
<dbReference type="InterPro" id="IPR005683">
    <property type="entry name" value="Tom22"/>
</dbReference>
<feature type="region of interest" description="Disordered" evidence="12">
    <location>
        <begin position="1"/>
        <end position="47"/>
    </location>
</feature>
<dbReference type="AlphaFoldDB" id="A0A1G4IU18"/>
<keyword evidence="3" id="KW-0813">Transport</keyword>
<keyword evidence="6" id="KW-0653">Protein transport</keyword>
<feature type="compositionally biased region" description="Acidic residues" evidence="12">
    <location>
        <begin position="33"/>
        <end position="47"/>
    </location>
</feature>
<evidence type="ECO:0000313" key="13">
    <source>
        <dbReference type="EMBL" id="SCU80305.1"/>
    </source>
</evidence>
<accession>A0A1G4IU18</accession>
<dbReference type="EMBL" id="LT598464">
    <property type="protein sequence ID" value="SCU80305.1"/>
    <property type="molecule type" value="Genomic_DNA"/>
</dbReference>
<evidence type="ECO:0000256" key="6">
    <source>
        <dbReference type="ARBA" id="ARBA00022927"/>
    </source>
</evidence>
<keyword evidence="8" id="KW-0811">Translocation</keyword>
<name>A0A1G4IU18_9SACH</name>
<organism evidence="13 14">
    <name type="scientific">Lachancea mirantina</name>
    <dbReference type="NCBI Taxonomy" id="1230905"/>
    <lineage>
        <taxon>Eukaryota</taxon>
        <taxon>Fungi</taxon>
        <taxon>Dikarya</taxon>
        <taxon>Ascomycota</taxon>
        <taxon>Saccharomycotina</taxon>
        <taxon>Saccharomycetes</taxon>
        <taxon>Saccharomycetales</taxon>
        <taxon>Saccharomycetaceae</taxon>
        <taxon>Lachancea</taxon>
    </lineage>
</organism>
<dbReference type="PANTHER" id="PTHR12504">
    <property type="entry name" value="MITOCHONDRIAL IMPORT RECEPTOR SUBUNIT TOM22"/>
    <property type="match status" value="1"/>
</dbReference>
<evidence type="ECO:0000256" key="4">
    <source>
        <dbReference type="ARBA" id="ARBA00022692"/>
    </source>
</evidence>
<dbReference type="PANTHER" id="PTHR12504:SF0">
    <property type="entry name" value="MITOCHONDRIAL IMPORT RECEPTOR SUBUNIT TOM22 HOMOLOG"/>
    <property type="match status" value="1"/>
</dbReference>
<reference evidence="13 14" key="1">
    <citation type="submission" date="2016-03" db="EMBL/GenBank/DDBJ databases">
        <authorList>
            <person name="Devillers H."/>
        </authorList>
    </citation>
    <scope>NUCLEOTIDE SEQUENCE [LARGE SCALE GENOMIC DNA]</scope>
    <source>
        <strain evidence="13">CBS 11717</strain>
    </source>
</reference>
<dbReference type="CDD" id="cd22884">
    <property type="entry name" value="TOM22"/>
    <property type="match status" value="1"/>
</dbReference>
<feature type="compositionally biased region" description="Basic and acidic residues" evidence="12">
    <location>
        <begin position="1"/>
        <end position="15"/>
    </location>
</feature>
<dbReference type="OrthoDB" id="10016939at2759"/>
<keyword evidence="14" id="KW-1185">Reference proteome</keyword>
<evidence type="ECO:0000256" key="11">
    <source>
        <dbReference type="ARBA" id="ARBA00023170"/>
    </source>
</evidence>
<evidence type="ECO:0000256" key="7">
    <source>
        <dbReference type="ARBA" id="ARBA00022989"/>
    </source>
</evidence>
<comment type="subcellular location">
    <subcellularLocation>
        <location evidence="1">Mitochondrion outer membrane</location>
        <topology evidence="1">Single-pass membrane protein</topology>
    </subcellularLocation>
</comment>
<sequence>MVELAEIKEDPRPFETEEEAQEVPAQHLKQEEDSSDEFSSDDEFDEEETMLERLYALKDIVPPKQRQTISRFFDFTASTIRSTFSKGGNLVWAVTTSALLLGVPLSLSILGEQQLIEMEKSFDLQKDANDILAQGETAQSPSPVAV</sequence>
<dbReference type="GO" id="GO:0005741">
    <property type="term" value="C:mitochondrial outer membrane"/>
    <property type="evidence" value="ECO:0007669"/>
    <property type="project" value="UniProtKB-SubCell"/>
</dbReference>
<keyword evidence="11" id="KW-0675">Receptor</keyword>
<evidence type="ECO:0000256" key="9">
    <source>
        <dbReference type="ARBA" id="ARBA00023128"/>
    </source>
</evidence>
<evidence type="ECO:0000256" key="12">
    <source>
        <dbReference type="SAM" id="MobiDB-lite"/>
    </source>
</evidence>
<evidence type="ECO:0000256" key="2">
    <source>
        <dbReference type="ARBA" id="ARBA00009874"/>
    </source>
</evidence>
<dbReference type="GO" id="GO:0006886">
    <property type="term" value="P:intracellular protein transport"/>
    <property type="evidence" value="ECO:0007669"/>
    <property type="project" value="InterPro"/>
</dbReference>
<gene>
    <name evidence="13" type="ORF">LAMI_0B01662G</name>
</gene>
<keyword evidence="10" id="KW-0472">Membrane</keyword>
<evidence type="ECO:0000256" key="10">
    <source>
        <dbReference type="ARBA" id="ARBA00023136"/>
    </source>
</evidence>
<keyword evidence="9" id="KW-0496">Mitochondrion</keyword>